<dbReference type="Gene3D" id="3.30.559.10">
    <property type="entry name" value="Chloramphenicol acetyltransferase-like domain"/>
    <property type="match status" value="1"/>
</dbReference>
<dbReference type="GO" id="GO:0016874">
    <property type="term" value="F:ligase activity"/>
    <property type="evidence" value="ECO:0007669"/>
    <property type="project" value="UniProtKB-KW"/>
</dbReference>
<evidence type="ECO:0000313" key="8">
    <source>
        <dbReference type="Proteomes" id="UP000185151"/>
    </source>
</evidence>
<dbReference type="PROSITE" id="PS50075">
    <property type="entry name" value="CARRIER"/>
    <property type="match status" value="1"/>
</dbReference>
<dbReference type="PROSITE" id="PS00455">
    <property type="entry name" value="AMP_BINDING"/>
    <property type="match status" value="1"/>
</dbReference>
<dbReference type="NCBIfam" id="TIGR01733">
    <property type="entry name" value="AA-adenyl-dom"/>
    <property type="match status" value="1"/>
</dbReference>
<dbReference type="CDD" id="cd05930">
    <property type="entry name" value="A_NRPS"/>
    <property type="match status" value="1"/>
</dbReference>
<dbReference type="SUPFAM" id="SSF47336">
    <property type="entry name" value="ACP-like"/>
    <property type="match status" value="1"/>
</dbReference>
<evidence type="ECO:0000256" key="2">
    <source>
        <dbReference type="ARBA" id="ARBA00022450"/>
    </source>
</evidence>
<protein>
    <submittedName>
        <fullName evidence="7">Non-ribosomal peptide synthase domain TIGR01720/amino acid adenylation domain-containing protein/thioester reductase domain-containing protein</fullName>
    </submittedName>
</protein>
<dbReference type="GO" id="GO:0031177">
    <property type="term" value="F:phosphopantetheine binding"/>
    <property type="evidence" value="ECO:0007669"/>
    <property type="project" value="InterPro"/>
</dbReference>
<evidence type="ECO:0000256" key="4">
    <source>
        <dbReference type="ARBA" id="ARBA00022598"/>
    </source>
</evidence>
<dbReference type="EMBL" id="FSRU01000001">
    <property type="protein sequence ID" value="SIO09335.1"/>
    <property type="molecule type" value="Genomic_DNA"/>
</dbReference>
<dbReference type="InterPro" id="IPR020806">
    <property type="entry name" value="PKS_PP-bd"/>
</dbReference>
<sequence length="1474" mass="160500">MLLNQILRHSLEQPDQLAVYDGNRGLTYAELERVSAWIAEQIHAMPVTRGALVAVYQDRGALMVASIVGIWRSGGAYTVVEAEGIAEEHYHRLGVIGPDVVLTTEEHATALVERGFRVCIVDRNEAARAGVAASSGALAVPQRTGGGVPDTADLAYVLFTSGSTGVPKGVMVTHGNIAHYVRALIERLDVRSGLTYAHVSTMSADLGNTSLFLSLWTGGTLHVIDDSRRKDPSALLAYLQDQRIKVLKITPSHWEAIFSLLGSAGAPQFALKYLILGGEALSVKLARAVLDAGITERLVNHYGPTETTVGITAYPIPDGDPSALPATGTAPIGLPLGETKLIVQTSDGSFVDTGAQGELYVGGPSVSAGYRNNAQANEKAFVAGPGGHGRFYRTGDIVRIDERGVVHFLGRVDRQVKVNGYRIELEQIERALKSLDGCEGAAAFLIDVRERPSIAAAVLARGQVTGEEWKTQLGGILPAYMIPRELQVFSDFPLTPNGKTDLARLRALLDERIKVRGQASVRDADGSDDAVTAVREAWRQCLGHDRFTDSDNFFSLGGDSLDAIGVIARLQAGGYRVSARSFLKEPTVRALARSVRAALDDAPVSAADNASVTGAIQAERFSAAQRTFFAQRLARPDHHNQALMFDVAGPLSVDILRQAFERVRDWHPLLSTRYRWIDDVWTAEQQSKDRLKPVLEITEIPATQDPDDVAVLVRRTSQALQASLSLEAGRVFAAHLFRRESGASHLVLCAHHVVVDAVSWRILVDDVSRLYSSLLRTGTEPTAPVSGSAWDWAEHVASSGTLESDLDFWRKLPASVVQERLGLRVKGNLERHAKTVWLSFSRERTSELLRDLPEQFGAPFHHVLLASFLHAFDEAAASRQNHLVEVESHGRMTFDDDIDVSRTVGWFTSAYPVVVSSVSGELAGTVGLVDAALGGVPRLGIAYGVHRDILEREWGGVPAARFCYNYLGQFEFGDGDALTLRPSTLSPGFARGYDNDRMHEFRLTGRIIDGRLICDLGYSGERHDPATIHAIVERTAVLLSTALTADAGDPAVREGARPGSEHARVAKGFSTFIEAGSSAGLLTYRPTGLHRGESDPGGSRDRRRYRHVLMSGATGFLGAYVLRELLLATGARVHCIVRAATDDEAATRLAAAFDWYFPDTPLTGFGARVQAYSGDVAEERLGLGKQTYESLDREMDAIYHFAADTRLFADEDVLERQNITGTRRLVELASGRHPKDLHHMSTLAVCGVNQSGKAIVFSESTLDVGQDFLNAYERTKFKAEKLVREFALRGGRAFIYRSGNVSADSRSARFQRKAADNRFVQLLRAAVKIGSLPAHVGEPVALSPVDVVARGIVALSLDLVQGGGVYHVDTPWTISMEDVFDTLRELGIPFEVTSHATFAELFRSGSVSNDRDVALGYFWASRPERGIAFDHSRTLRILSRMSRDFEHPKREWLRAFLAHLVAAGVLSGQSALPA</sequence>
<feature type="region of interest" description="Disordered" evidence="5">
    <location>
        <begin position="1084"/>
        <end position="1103"/>
    </location>
</feature>
<dbReference type="InterPro" id="IPR036291">
    <property type="entry name" value="NAD(P)-bd_dom_sf"/>
</dbReference>
<accession>A0A1N6GPF9</accession>
<feature type="compositionally biased region" description="Basic and acidic residues" evidence="5">
    <location>
        <begin position="1090"/>
        <end position="1100"/>
    </location>
</feature>
<keyword evidence="2" id="KW-0596">Phosphopantetheine</keyword>
<dbReference type="Pfam" id="PF00501">
    <property type="entry name" value="AMP-binding"/>
    <property type="match status" value="1"/>
</dbReference>
<dbReference type="Gene3D" id="3.30.559.30">
    <property type="entry name" value="Nonribosomal peptide synthetase, condensation domain"/>
    <property type="match status" value="1"/>
</dbReference>
<dbReference type="Gene3D" id="3.30.300.30">
    <property type="match status" value="1"/>
</dbReference>
<dbReference type="InterPro" id="IPR010071">
    <property type="entry name" value="AA_adenyl_dom"/>
</dbReference>
<evidence type="ECO:0000259" key="6">
    <source>
        <dbReference type="PROSITE" id="PS50075"/>
    </source>
</evidence>
<evidence type="ECO:0000256" key="1">
    <source>
        <dbReference type="ARBA" id="ARBA00001957"/>
    </source>
</evidence>
<evidence type="ECO:0000256" key="3">
    <source>
        <dbReference type="ARBA" id="ARBA00022553"/>
    </source>
</evidence>
<dbReference type="InterPro" id="IPR045851">
    <property type="entry name" value="AMP-bd_C_sf"/>
</dbReference>
<keyword evidence="4" id="KW-0436">Ligase</keyword>
<dbReference type="Pfam" id="PF00668">
    <property type="entry name" value="Condensation"/>
    <property type="match status" value="1"/>
</dbReference>
<dbReference type="Pfam" id="PF07993">
    <property type="entry name" value="NAD_binding_4"/>
    <property type="match status" value="1"/>
</dbReference>
<dbReference type="Gene3D" id="3.40.50.12780">
    <property type="entry name" value="N-terminal domain of ligase-like"/>
    <property type="match status" value="1"/>
</dbReference>
<feature type="domain" description="Carrier" evidence="6">
    <location>
        <begin position="525"/>
        <end position="599"/>
    </location>
</feature>
<evidence type="ECO:0000256" key="5">
    <source>
        <dbReference type="SAM" id="MobiDB-lite"/>
    </source>
</evidence>
<name>A0A1N6GPF9_9BURK</name>
<dbReference type="InterPro" id="IPR036736">
    <property type="entry name" value="ACP-like_sf"/>
</dbReference>
<dbReference type="InterPro" id="IPR023213">
    <property type="entry name" value="CAT-like_dom_sf"/>
</dbReference>
<dbReference type="SUPFAM" id="SSF52777">
    <property type="entry name" value="CoA-dependent acyltransferases"/>
    <property type="match status" value="2"/>
</dbReference>
<dbReference type="PIRSF" id="PIRSF001617">
    <property type="entry name" value="Alpha-AR"/>
    <property type="match status" value="1"/>
</dbReference>
<dbReference type="Gene3D" id="1.10.1200.10">
    <property type="entry name" value="ACP-like"/>
    <property type="match status" value="1"/>
</dbReference>
<keyword evidence="3" id="KW-0597">Phosphoprotein</keyword>
<dbReference type="NCBIfam" id="TIGR01746">
    <property type="entry name" value="Thioester-redct"/>
    <property type="match status" value="1"/>
</dbReference>
<dbReference type="InterPro" id="IPR042099">
    <property type="entry name" value="ANL_N_sf"/>
</dbReference>
<dbReference type="InterPro" id="IPR000873">
    <property type="entry name" value="AMP-dep_synth/lig_dom"/>
</dbReference>
<dbReference type="InterPro" id="IPR013120">
    <property type="entry name" value="FAR_NAD-bd"/>
</dbReference>
<dbReference type="PANTHER" id="PTHR45398">
    <property type="match status" value="1"/>
</dbReference>
<dbReference type="PANTHER" id="PTHR45398:SF1">
    <property type="entry name" value="ENZYME, PUTATIVE (JCVI)-RELATED"/>
    <property type="match status" value="1"/>
</dbReference>
<dbReference type="InterPro" id="IPR006162">
    <property type="entry name" value="Ppantetheine_attach_site"/>
</dbReference>
<dbReference type="Gene3D" id="3.40.50.720">
    <property type="entry name" value="NAD(P)-binding Rossmann-like Domain"/>
    <property type="match status" value="1"/>
</dbReference>
<dbReference type="SUPFAM" id="SSF51735">
    <property type="entry name" value="NAD(P)-binding Rossmann-fold domains"/>
    <property type="match status" value="1"/>
</dbReference>
<dbReference type="OrthoDB" id="6297021at2"/>
<proteinExistence type="predicted"/>
<dbReference type="InterPro" id="IPR001242">
    <property type="entry name" value="Condensation_dom"/>
</dbReference>
<dbReference type="Pfam" id="PF00550">
    <property type="entry name" value="PP-binding"/>
    <property type="match status" value="1"/>
</dbReference>
<dbReference type="InterPro" id="IPR010080">
    <property type="entry name" value="Thioester_reductase-like_dom"/>
</dbReference>
<dbReference type="InterPro" id="IPR020845">
    <property type="entry name" value="AMP-binding_CS"/>
</dbReference>
<dbReference type="SUPFAM" id="SSF56801">
    <property type="entry name" value="Acetyl-CoA synthetase-like"/>
    <property type="match status" value="1"/>
</dbReference>
<gene>
    <name evidence="7" type="ORF">SAMN05444165_0885</name>
</gene>
<dbReference type="SMART" id="SM00823">
    <property type="entry name" value="PKS_PP"/>
    <property type="match status" value="1"/>
</dbReference>
<dbReference type="InterPro" id="IPR009081">
    <property type="entry name" value="PP-bd_ACP"/>
</dbReference>
<evidence type="ECO:0000313" key="7">
    <source>
        <dbReference type="EMBL" id="SIO09335.1"/>
    </source>
</evidence>
<dbReference type="PROSITE" id="PS00012">
    <property type="entry name" value="PHOSPHOPANTETHEINE"/>
    <property type="match status" value="1"/>
</dbReference>
<keyword evidence="8" id="KW-1185">Reference proteome</keyword>
<comment type="cofactor">
    <cofactor evidence="1">
        <name>pantetheine 4'-phosphate</name>
        <dbReference type="ChEBI" id="CHEBI:47942"/>
    </cofactor>
</comment>
<organism evidence="7 8">
    <name type="scientific">Paraburkholderia phenazinium</name>
    <dbReference type="NCBI Taxonomy" id="60549"/>
    <lineage>
        <taxon>Bacteria</taxon>
        <taxon>Pseudomonadati</taxon>
        <taxon>Pseudomonadota</taxon>
        <taxon>Betaproteobacteria</taxon>
        <taxon>Burkholderiales</taxon>
        <taxon>Burkholderiaceae</taxon>
        <taxon>Paraburkholderia</taxon>
    </lineage>
</organism>
<dbReference type="RefSeq" id="WP_074294399.1">
    <property type="nucleotide sequence ID" value="NZ_FSRU01000001.1"/>
</dbReference>
<dbReference type="Proteomes" id="UP000185151">
    <property type="component" value="Unassembled WGS sequence"/>
</dbReference>
<reference evidence="7 8" key="1">
    <citation type="submission" date="2016-11" db="EMBL/GenBank/DDBJ databases">
        <authorList>
            <person name="Jaros S."/>
            <person name="Januszkiewicz K."/>
            <person name="Wedrychowicz H."/>
        </authorList>
    </citation>
    <scope>NUCLEOTIDE SEQUENCE [LARGE SCALE GENOMIC DNA]</scope>
    <source>
        <strain evidence="7 8">GAS95</strain>
    </source>
</reference>